<keyword evidence="3" id="KW-1185">Reference proteome</keyword>
<dbReference type="EMBL" id="QXFU01000998">
    <property type="protein sequence ID" value="KAE9013809.1"/>
    <property type="molecule type" value="Genomic_DNA"/>
</dbReference>
<comment type="caution">
    <text evidence="1">The sequence shown here is derived from an EMBL/GenBank/DDBJ whole genome shotgun (WGS) entry which is preliminary data.</text>
</comment>
<gene>
    <name evidence="1" type="ORF">PR002_g14405</name>
    <name evidence="2" type="ORF">PR003_g13652</name>
</gene>
<organism evidence="1 4">
    <name type="scientific">Phytophthora rubi</name>
    <dbReference type="NCBI Taxonomy" id="129364"/>
    <lineage>
        <taxon>Eukaryota</taxon>
        <taxon>Sar</taxon>
        <taxon>Stramenopiles</taxon>
        <taxon>Oomycota</taxon>
        <taxon>Peronosporomycetes</taxon>
        <taxon>Peronosporales</taxon>
        <taxon>Peronosporaceae</taxon>
        <taxon>Phytophthora</taxon>
    </lineage>
</organism>
<dbReference type="OrthoDB" id="2266637at2759"/>
<dbReference type="EMBL" id="QXFT01000869">
    <property type="protein sequence ID" value="KAE9334162.1"/>
    <property type="molecule type" value="Genomic_DNA"/>
</dbReference>
<dbReference type="Proteomes" id="UP000434957">
    <property type="component" value="Unassembled WGS sequence"/>
</dbReference>
<evidence type="ECO:0000313" key="4">
    <source>
        <dbReference type="Proteomes" id="UP000435112"/>
    </source>
</evidence>
<evidence type="ECO:0000313" key="3">
    <source>
        <dbReference type="Proteomes" id="UP000434957"/>
    </source>
</evidence>
<accession>A0A6A3L475</accession>
<proteinExistence type="predicted"/>
<protein>
    <recommendedName>
        <fullName evidence="5">Tc1-like transposase DDE domain-containing protein</fullName>
    </recommendedName>
</protein>
<dbReference type="AlphaFoldDB" id="A0A6A3L475"/>
<evidence type="ECO:0000313" key="1">
    <source>
        <dbReference type="EMBL" id="KAE9013809.1"/>
    </source>
</evidence>
<evidence type="ECO:0008006" key="5">
    <source>
        <dbReference type="Google" id="ProtNLM"/>
    </source>
</evidence>
<evidence type="ECO:0000313" key="2">
    <source>
        <dbReference type="EMBL" id="KAE9334162.1"/>
    </source>
</evidence>
<reference evidence="1 4" key="1">
    <citation type="submission" date="2018-09" db="EMBL/GenBank/DDBJ databases">
        <title>Genomic investigation of the strawberry pathogen Phytophthora fragariae indicates pathogenicity is determined by transcriptional variation in three key races.</title>
        <authorList>
            <person name="Adams T.M."/>
            <person name="Armitage A.D."/>
            <person name="Sobczyk M.K."/>
            <person name="Bates H.J."/>
            <person name="Dunwell J.M."/>
            <person name="Nellist C.F."/>
            <person name="Harrison R.J."/>
        </authorList>
    </citation>
    <scope>NUCLEOTIDE SEQUENCE [LARGE SCALE GENOMIC DNA]</scope>
    <source>
        <strain evidence="1 4">SCRP324</strain>
        <strain evidence="2 3">SCRP333</strain>
    </source>
</reference>
<dbReference type="Proteomes" id="UP000435112">
    <property type="component" value="Unassembled WGS sequence"/>
</dbReference>
<sequence length="168" mass="19154">MLPRSKRANFQIQCVVSSEAGLVRYRFERGSIQMNENAAFVDEIYEKVKSCPNFDEHFRGKEVIIVLDNAPAHSQTEERVTDHDDLVLLRLAPYSRIVLKVKIKGDLALSREELVAARPHGQLTAVRMEILQRGARLNINCMDLRLVNKMALRCQHAVAAAERMKDVQ</sequence>
<name>A0A6A3L475_9STRA</name>